<keyword evidence="2" id="KW-1185">Reference proteome</keyword>
<name>A0ABR7N8X0_9FIRM</name>
<proteinExistence type="predicted"/>
<dbReference type="Proteomes" id="UP000657421">
    <property type="component" value="Unassembled WGS sequence"/>
</dbReference>
<protein>
    <submittedName>
        <fullName evidence="1">Uncharacterized protein</fullName>
    </submittedName>
</protein>
<evidence type="ECO:0000313" key="2">
    <source>
        <dbReference type="Proteomes" id="UP000657421"/>
    </source>
</evidence>
<dbReference type="EMBL" id="JACRSZ010000006">
    <property type="protein sequence ID" value="MBC8572826.1"/>
    <property type="molecule type" value="Genomic_DNA"/>
</dbReference>
<comment type="caution">
    <text evidence="1">The sequence shown here is derived from an EMBL/GenBank/DDBJ whole genome shotgun (WGS) entry which is preliminary data.</text>
</comment>
<reference evidence="1 2" key="1">
    <citation type="submission" date="2020-08" db="EMBL/GenBank/DDBJ databases">
        <title>Genome public.</title>
        <authorList>
            <person name="Liu C."/>
            <person name="Sun Q."/>
        </authorList>
    </citation>
    <scope>NUCLEOTIDE SEQUENCE [LARGE SCALE GENOMIC DNA]</scope>
    <source>
        <strain evidence="1 2">NSJ-46</strain>
    </source>
</reference>
<dbReference type="RefSeq" id="WP_249307855.1">
    <property type="nucleotide sequence ID" value="NZ_JACRSZ010000006.1"/>
</dbReference>
<gene>
    <name evidence="1" type="ORF">H8716_07000</name>
</gene>
<evidence type="ECO:0000313" key="1">
    <source>
        <dbReference type="EMBL" id="MBC8572826.1"/>
    </source>
</evidence>
<sequence length="102" mass="12564">MQYEKKQDIMWEQSTLWESVEKWVTKYLKKSHSEYRELQMKAMRIVEENPALRILINSMEGIVLTPEDHKALHKYFETKDEMTIFEYEYYYLAGQIMTFSWH</sequence>
<organism evidence="1 2">
    <name type="scientific">Jingyaoa shaoxingensis</name>
    <dbReference type="NCBI Taxonomy" id="2763671"/>
    <lineage>
        <taxon>Bacteria</taxon>
        <taxon>Bacillati</taxon>
        <taxon>Bacillota</taxon>
        <taxon>Clostridia</taxon>
        <taxon>Lachnospirales</taxon>
        <taxon>Lachnospiraceae</taxon>
        <taxon>Jingyaoa</taxon>
    </lineage>
</organism>
<accession>A0ABR7N8X0</accession>